<dbReference type="Proteomes" id="UP000481858">
    <property type="component" value="Unassembled WGS sequence"/>
</dbReference>
<reference evidence="2 3" key="1">
    <citation type="submission" date="2019-12" db="EMBL/GenBank/DDBJ databases">
        <title>Draft genome sequence of the ascomycete Xylaria multiplex DSM 110363.</title>
        <authorList>
            <person name="Buettner E."/>
            <person name="Kellner H."/>
        </authorList>
    </citation>
    <scope>NUCLEOTIDE SEQUENCE [LARGE SCALE GENOMIC DNA]</scope>
    <source>
        <strain evidence="2 3">DSM 110363</strain>
    </source>
</reference>
<keyword evidence="1" id="KW-0472">Membrane</keyword>
<gene>
    <name evidence="2" type="ORF">GQX73_g4977</name>
</gene>
<dbReference type="EMBL" id="WUBL01000048">
    <property type="protein sequence ID" value="KAF2968594.1"/>
    <property type="molecule type" value="Genomic_DNA"/>
</dbReference>
<proteinExistence type="predicted"/>
<protein>
    <submittedName>
        <fullName evidence="2">Uncharacterized protein</fullName>
    </submittedName>
</protein>
<evidence type="ECO:0000313" key="3">
    <source>
        <dbReference type="Proteomes" id="UP000481858"/>
    </source>
</evidence>
<dbReference type="InParanoid" id="A0A7C8MYC9"/>
<feature type="transmembrane region" description="Helical" evidence="1">
    <location>
        <begin position="124"/>
        <end position="146"/>
    </location>
</feature>
<sequence>MLFTHSLYFFGTIYRIRALMVLAVELPVVFQTRYSATKGLKRRPGYRCVPCNRRSFSHGNILQLLLLEFSKSQNAGAYGRPTSVAWSNLAAGVFNSTADLEALLLPARIMATLRPRKLVGRKPAAFSVFSVGSVFIFASAVSRAVFTNYA</sequence>
<name>A0A7C8MYC9_9PEZI</name>
<comment type="caution">
    <text evidence="2">The sequence shown here is derived from an EMBL/GenBank/DDBJ whole genome shotgun (WGS) entry which is preliminary data.</text>
</comment>
<keyword evidence="1" id="KW-1133">Transmembrane helix</keyword>
<accession>A0A7C8MYC9</accession>
<evidence type="ECO:0000313" key="2">
    <source>
        <dbReference type="EMBL" id="KAF2968594.1"/>
    </source>
</evidence>
<dbReference type="AlphaFoldDB" id="A0A7C8MYC9"/>
<keyword evidence="1" id="KW-0812">Transmembrane</keyword>
<keyword evidence="3" id="KW-1185">Reference proteome</keyword>
<evidence type="ECO:0000256" key="1">
    <source>
        <dbReference type="SAM" id="Phobius"/>
    </source>
</evidence>
<organism evidence="2 3">
    <name type="scientific">Xylaria multiplex</name>
    <dbReference type="NCBI Taxonomy" id="323545"/>
    <lineage>
        <taxon>Eukaryota</taxon>
        <taxon>Fungi</taxon>
        <taxon>Dikarya</taxon>
        <taxon>Ascomycota</taxon>
        <taxon>Pezizomycotina</taxon>
        <taxon>Sordariomycetes</taxon>
        <taxon>Xylariomycetidae</taxon>
        <taxon>Xylariales</taxon>
        <taxon>Xylariaceae</taxon>
        <taxon>Xylaria</taxon>
    </lineage>
</organism>